<evidence type="ECO:0000313" key="2">
    <source>
        <dbReference type="Proteomes" id="UP000054911"/>
    </source>
</evidence>
<organism evidence="1 2">
    <name type="scientific">Caballeronia pedi</name>
    <dbReference type="NCBI Taxonomy" id="1777141"/>
    <lineage>
        <taxon>Bacteria</taxon>
        <taxon>Pseudomonadati</taxon>
        <taxon>Pseudomonadota</taxon>
        <taxon>Betaproteobacteria</taxon>
        <taxon>Burkholderiales</taxon>
        <taxon>Burkholderiaceae</taxon>
        <taxon>Caballeronia</taxon>
    </lineage>
</organism>
<comment type="caution">
    <text evidence="1">The sequence shown here is derived from an EMBL/GenBank/DDBJ whole genome shotgun (WGS) entry which is preliminary data.</text>
</comment>
<dbReference type="EMBL" id="FCOE02000049">
    <property type="protein sequence ID" value="SAK98107.1"/>
    <property type="molecule type" value="Genomic_DNA"/>
</dbReference>
<evidence type="ECO:0000313" key="1">
    <source>
        <dbReference type="EMBL" id="SAK98107.1"/>
    </source>
</evidence>
<proteinExistence type="predicted"/>
<dbReference type="RefSeq" id="WP_061179671.1">
    <property type="nucleotide sequence ID" value="NZ_FCOE02000049.1"/>
</dbReference>
<gene>
    <name evidence="1" type="ORF">AWB80_07462</name>
</gene>
<reference evidence="1" key="1">
    <citation type="submission" date="2016-01" db="EMBL/GenBank/DDBJ databases">
        <authorList>
            <person name="Peeters C."/>
        </authorList>
    </citation>
    <scope>NUCLEOTIDE SEQUENCE [LARGE SCALE GENOMIC DNA]</scope>
    <source>
        <strain evidence="1">LMG 29323</strain>
    </source>
</reference>
<sequence>MSEVQAIKDRVNHQIEREIKICRKRMGERAWKLHGEWVTENIVTAAKIWVRRELQEGRL</sequence>
<protein>
    <submittedName>
        <fullName evidence="1">Uncharacterized protein</fullName>
    </submittedName>
</protein>
<dbReference type="STRING" id="1777141.AWB80_07462"/>
<accession>A0A158DWL8</accession>
<keyword evidence="2" id="KW-1185">Reference proteome</keyword>
<name>A0A158DWL8_9BURK</name>
<dbReference type="AlphaFoldDB" id="A0A158DWL8"/>
<dbReference type="Proteomes" id="UP000054911">
    <property type="component" value="Unassembled WGS sequence"/>
</dbReference>